<evidence type="ECO:0000259" key="2">
    <source>
        <dbReference type="PROSITE" id="PS51194"/>
    </source>
</evidence>
<dbReference type="Pfam" id="PF04851">
    <property type="entry name" value="ResIII"/>
    <property type="match status" value="1"/>
</dbReference>
<dbReference type="InterPro" id="IPR050742">
    <property type="entry name" value="Helicase_Restrict-Modif_Enz"/>
</dbReference>
<dbReference type="EMBL" id="FNOP01000008">
    <property type="protein sequence ID" value="SDW90751.1"/>
    <property type="molecule type" value="Genomic_DNA"/>
</dbReference>
<dbReference type="InterPro" id="IPR027417">
    <property type="entry name" value="P-loop_NTPase"/>
</dbReference>
<dbReference type="Gene3D" id="3.40.50.300">
    <property type="entry name" value="P-loop containing nucleotide triphosphate hydrolases"/>
    <property type="match status" value="2"/>
</dbReference>
<dbReference type="SMART" id="SM00490">
    <property type="entry name" value="HELICc"/>
    <property type="match status" value="1"/>
</dbReference>
<feature type="domain" description="Helicase ATP-binding" evidence="1">
    <location>
        <begin position="189"/>
        <end position="423"/>
    </location>
</feature>
<dbReference type="InterPro" id="IPR001650">
    <property type="entry name" value="Helicase_C-like"/>
</dbReference>
<dbReference type="GO" id="GO:0016787">
    <property type="term" value="F:hydrolase activity"/>
    <property type="evidence" value="ECO:0007669"/>
    <property type="project" value="InterPro"/>
</dbReference>
<gene>
    <name evidence="3" type="ORF">SAMN05216495_10880</name>
</gene>
<feature type="domain" description="Helicase C-terminal" evidence="2">
    <location>
        <begin position="499"/>
        <end position="690"/>
    </location>
</feature>
<dbReference type="InterPro" id="IPR039442">
    <property type="entry name" value="Mrr-like_dom"/>
</dbReference>
<dbReference type="InterPro" id="IPR014001">
    <property type="entry name" value="Helicase_ATP-bd"/>
</dbReference>
<dbReference type="CDD" id="cd18785">
    <property type="entry name" value="SF2_C"/>
    <property type="match status" value="1"/>
</dbReference>
<dbReference type="PROSITE" id="PS00092">
    <property type="entry name" value="N6_MTASE"/>
    <property type="match status" value="1"/>
</dbReference>
<dbReference type="GO" id="GO:0004386">
    <property type="term" value="F:helicase activity"/>
    <property type="evidence" value="ECO:0007669"/>
    <property type="project" value="UniProtKB-KW"/>
</dbReference>
<dbReference type="Gene3D" id="3.40.50.150">
    <property type="entry name" value="Vaccinia Virus protein VP39"/>
    <property type="match status" value="1"/>
</dbReference>
<dbReference type="GO" id="GO:0009007">
    <property type="term" value="F:site-specific DNA-methyltransferase (adenine-specific) activity"/>
    <property type="evidence" value="ECO:0007669"/>
    <property type="project" value="UniProtKB-EC"/>
</dbReference>
<accession>A0A1H2XD77</accession>
<dbReference type="PANTHER" id="PTHR47396">
    <property type="entry name" value="TYPE I RESTRICTION ENZYME ECOKI R PROTEIN"/>
    <property type="match status" value="1"/>
</dbReference>
<dbReference type="InterPro" id="IPR002052">
    <property type="entry name" value="DNA_methylase_N6_adenine_CS"/>
</dbReference>
<dbReference type="Proteomes" id="UP000182379">
    <property type="component" value="Unassembled WGS sequence"/>
</dbReference>
<dbReference type="PROSITE" id="PS51194">
    <property type="entry name" value="HELICASE_CTER"/>
    <property type="match status" value="1"/>
</dbReference>
<proteinExistence type="predicted"/>
<keyword evidence="3" id="KW-0067">ATP-binding</keyword>
<keyword evidence="3" id="KW-0547">Nucleotide-binding</keyword>
<keyword evidence="3" id="KW-0378">Hydrolase</keyword>
<dbReference type="InterPro" id="IPR006935">
    <property type="entry name" value="Helicase/UvrB_N"/>
</dbReference>
<evidence type="ECO:0000259" key="1">
    <source>
        <dbReference type="PROSITE" id="PS51192"/>
    </source>
</evidence>
<comment type="caution">
    <text evidence="3">The sequence shown here is derived from an EMBL/GenBank/DDBJ whole genome shotgun (WGS) entry which is preliminary data.</text>
</comment>
<dbReference type="GO" id="GO:0005829">
    <property type="term" value="C:cytosol"/>
    <property type="evidence" value="ECO:0007669"/>
    <property type="project" value="TreeGrafter"/>
</dbReference>
<dbReference type="GO" id="GO:0032259">
    <property type="term" value="P:methylation"/>
    <property type="evidence" value="ECO:0007669"/>
    <property type="project" value="InterPro"/>
</dbReference>
<reference evidence="3 4" key="1">
    <citation type="submission" date="2016-10" db="EMBL/GenBank/DDBJ databases">
        <authorList>
            <person name="Varghese N."/>
            <person name="Submissions S."/>
        </authorList>
    </citation>
    <scope>NUCLEOTIDE SEQUENCE [LARGE SCALE GENOMIC DNA]</scope>
    <source>
        <strain evidence="3 4">WCC6</strain>
    </source>
</reference>
<evidence type="ECO:0000313" key="4">
    <source>
        <dbReference type="Proteomes" id="UP000182379"/>
    </source>
</evidence>
<protein>
    <submittedName>
        <fullName evidence="3">Predicted helicase</fullName>
    </submittedName>
</protein>
<dbReference type="Pfam" id="PF13156">
    <property type="entry name" value="Mrr_cat_2"/>
    <property type="match status" value="1"/>
</dbReference>
<dbReference type="PROSITE" id="PS51192">
    <property type="entry name" value="HELICASE_ATP_BIND_1"/>
    <property type="match status" value="1"/>
</dbReference>
<dbReference type="Pfam" id="PF18135">
    <property type="entry name" value="Type_ISP_C"/>
    <property type="match status" value="1"/>
</dbReference>
<dbReference type="Pfam" id="PF07669">
    <property type="entry name" value="Eco57I"/>
    <property type="match status" value="1"/>
</dbReference>
<name>A0A1H2XD77_ACIFE</name>
<dbReference type="InterPro" id="IPR011639">
    <property type="entry name" value="MethylTrfase_TaqI-like_dom"/>
</dbReference>
<dbReference type="SUPFAM" id="SSF53335">
    <property type="entry name" value="S-adenosyl-L-methionine-dependent methyltransferases"/>
    <property type="match status" value="1"/>
</dbReference>
<evidence type="ECO:0000313" key="3">
    <source>
        <dbReference type="EMBL" id="SDW90751.1"/>
    </source>
</evidence>
<dbReference type="PANTHER" id="PTHR47396:SF1">
    <property type="entry name" value="ATP-DEPENDENT HELICASE IRC3-RELATED"/>
    <property type="match status" value="1"/>
</dbReference>
<dbReference type="InterPro" id="IPR029063">
    <property type="entry name" value="SAM-dependent_MTases_sf"/>
</dbReference>
<sequence>MSFASILESYRKMSRNEREKGQRFEVLMKHFLKTAPLYKQDIEEVWLWNEFPFRKDFGGTDLGIDLVAKTYTGDYWSIQCKFYQENTTIQETAVSNFVTNSSRSFQDEQGMKRHFSLMLWIDTKSSWSRNAEKVTRNQSIPFQRLGYYDLRDAEVDWDALADGLEGAEARPAAKKTPREHQVEAIQAAHAYFKDHDRGKLIMACGTGKTYTALNIMETETQKNGFALFLVPSIALLSQTLREWMNDTTTTIYPVCICSDPSASETPAQKRKRVEADAEDASTVDLPFPATTDVEKARRILHQRFEQQKKNGGIVVIFSTYQSIDVVHHVIFHTAKNDPEGDDLFLERNQQPEENNQEPPFDIIVCDEAHRTAGYVVKGKKQSPFIKVHDNGFLPSRRRLYMTATPKLYTEAAKSKADQGYAVLCSMDDEKLYGQEIYHIGFGKAVEKGLLADYKVLVFSIGEDQISAAMQIAVKNNQEAIETDDAAKLIGCINALSKRMIDDETSQILKEVDPNFMHTALAFCSKISASKKIAQIFNEYSDDYYESLTDDQKEEVVHVQADHVDGSMPASLREKKLEWLKETDTSGSDCHILCNVRCLSEGVDVPALDAVIFLSSRNSEVDVVQSVGRVMRTAKDKGKKFGYIIIPVVVPSGVKPEEALNKSKDFNIVWSVLNALRAHDDRFNAHVNQLNLNDKPSNRIIVTTAPVTYDVAYEGLDPQIKEDHPPVTYQQLTMDFGNLQQAIYARMVEKVGTRRYWETWGKEVADIARRHVERIRELVQGDKKYKQPFDKFVAGLRKNLNPSIQQEDAINMLAQHIITRPVFDALFKDAKFIEQNPVSRSMEKILGVLDDVKDSNEADRKTLQGFYDEIRQGCEGIDNDKGRQKIITDLYETFFKVAAKTTVEKLGIVYTPIPVVDFILRSVDALLGKEFYCHLTDKNVHILDPFTGTGTFIVRLLQLGLISPEDLLRKYRDEIHANEIVLLAYYIASINIESTYHALAPQEPYTPFQGICLTDTFQLGENGSSTMFTEEFPVNSKRVEHQMQLPIRVIIGNPPYSVGQNSANDNAQNERYPLLEQRLAETYVKYTQATNKNSLYDSYIKAFRWASDRLGKQGGIIGFVSNAGWMDGQAMDGMRKCLEEEFSSIYVFNLRGNARTQGEIRKKERDNVFGQGTRTPVAITLLVKNPNAQNKKADIFYHDIGDYLSREEKLDIINQFGKVSNPKMTWTAIHPNQKNDWLNKRSDVFQEMILLGDKKDKDNTATIFVPFYSNGLKTQRDTWCYNFSKDRLEQNIKKTIIFYNEQRELYKENKIKEFHRDSTKINWTADTITAAKKNKVYEYDSNAIQIAEYRPFTKSCVYFNGDLNERTYQIPKLFPEAKSQNLLICVSGIGGTKFNTFFITNTITDLNCLDAGTQCFPLYYYQERDKVETSLFDPEAPKLERKSAITPFALKEAHRRYGNDVTPEDIFFYVYGFLHLPNYRKQFAADLKKSLPRISFVEKREDFVQIMKIGRALAKLHLAYETQEQPEGVIVEGAEKGNFTVEKIRFGKKDSKTADKSVIQYNESITIRNIPEKVYGYMVNGRSPVEWIMDQYQVKVDKASQLKNDPNDWCREQGNPRYILDLLLSVMTVSIKTQELVAQLPDIQFMKN</sequence>
<dbReference type="SMART" id="SM00487">
    <property type="entry name" value="DEXDc"/>
    <property type="match status" value="1"/>
</dbReference>
<dbReference type="GO" id="GO:0005524">
    <property type="term" value="F:ATP binding"/>
    <property type="evidence" value="ECO:0007669"/>
    <property type="project" value="InterPro"/>
</dbReference>
<dbReference type="InterPro" id="IPR041635">
    <property type="entry name" value="Type_ISP_LLaBIII_C"/>
</dbReference>
<dbReference type="Pfam" id="PF22240">
    <property type="entry name" value="ISP_coupler"/>
    <property type="match status" value="1"/>
</dbReference>
<keyword evidence="3" id="KW-0347">Helicase</keyword>
<dbReference type="GO" id="GO:0006304">
    <property type="term" value="P:DNA modification"/>
    <property type="evidence" value="ECO:0007669"/>
    <property type="project" value="InterPro"/>
</dbReference>
<organism evidence="3 4">
    <name type="scientific">Acidaminococcus fermentans</name>
    <dbReference type="NCBI Taxonomy" id="905"/>
    <lineage>
        <taxon>Bacteria</taxon>
        <taxon>Bacillati</taxon>
        <taxon>Bacillota</taxon>
        <taxon>Negativicutes</taxon>
        <taxon>Acidaminococcales</taxon>
        <taxon>Acidaminococcaceae</taxon>
        <taxon>Acidaminococcus</taxon>
    </lineage>
</organism>
<dbReference type="CDD" id="cd22333">
    <property type="entry name" value="LlaBIII_nuclease-like"/>
    <property type="match status" value="1"/>
</dbReference>
<dbReference type="Pfam" id="PF00271">
    <property type="entry name" value="Helicase_C"/>
    <property type="match status" value="1"/>
</dbReference>
<dbReference type="GO" id="GO:0003677">
    <property type="term" value="F:DNA binding"/>
    <property type="evidence" value="ECO:0007669"/>
    <property type="project" value="InterPro"/>
</dbReference>
<dbReference type="InterPro" id="IPR053980">
    <property type="entry name" value="ISP_coupler"/>
</dbReference>
<dbReference type="SUPFAM" id="SSF52540">
    <property type="entry name" value="P-loop containing nucleoside triphosphate hydrolases"/>
    <property type="match status" value="1"/>
</dbReference>
<dbReference type="PRINTS" id="PR00507">
    <property type="entry name" value="N12N6MTFRASE"/>
</dbReference>